<name>A0A552WJI8_9MICO</name>
<dbReference type="AlphaFoldDB" id="A0A552WJI8"/>
<keyword evidence="3" id="KW-1185">Reference proteome</keyword>
<comment type="caution">
    <text evidence="2">The sequence shown here is derived from an EMBL/GenBank/DDBJ whole genome shotgun (WGS) entry which is preliminary data.</text>
</comment>
<dbReference type="PANTHER" id="PTHR43539:SF78">
    <property type="entry name" value="FLAVIN-CONTAINING MONOOXYGENASE"/>
    <property type="match status" value="1"/>
</dbReference>
<dbReference type="GO" id="GO:0004497">
    <property type="term" value="F:monooxygenase activity"/>
    <property type="evidence" value="ECO:0007669"/>
    <property type="project" value="TreeGrafter"/>
</dbReference>
<dbReference type="Pfam" id="PF13738">
    <property type="entry name" value="Pyr_redox_3"/>
    <property type="match status" value="1"/>
</dbReference>
<dbReference type="Gene3D" id="3.50.50.60">
    <property type="entry name" value="FAD/NAD(P)-binding domain"/>
    <property type="match status" value="1"/>
</dbReference>
<proteinExistence type="predicted"/>
<sequence>MMSEHFDTVVIGAGQAGLATGYHLTRQGADVVILESRARVGDVWRERYDSLQLYSPAIGDGLPGMAFPAPRFSYPTGTQMAEFIESYAQSMALPVRTGVFVERVRVRTDGGYLVDTADGQQLEADHVVVTTGGHHRPFVPAFAADLDPDIVQIHSAGYRNVSQLQDGPVLVVGASHSGADLALEAAGAHQTHLSGRIHGEIPYTLGRPSGHLATLFIPFVFKHVLTLRTPIGRRLAPSVRQGGGPLIRVKRAHLKAAGVELIEARTVGVQHGLPVLDDGRVLDVRNVLWCTGYREDYRWVEPAPLDEDGFPRSYRGVVDDAPGLYFVGLPFQYAFASMLILGVGRDSAYVARHISASRRSLKGTGAGALRAGQV</sequence>
<protein>
    <submittedName>
        <fullName evidence="2">FAD-dependent oxidoreductase</fullName>
    </submittedName>
</protein>
<dbReference type="InterPro" id="IPR050982">
    <property type="entry name" value="Auxin_biosynth/cation_transpt"/>
</dbReference>
<reference evidence="2 3" key="1">
    <citation type="submission" date="2019-07" db="EMBL/GenBank/DDBJ databases">
        <title>Georgenia wutianyii sp. nov. and Georgenia *** sp. nov. isolated from plateau pika (Ochotona curzoniae) in the Qinghai-Tibet plateau of China.</title>
        <authorList>
            <person name="Tian Z."/>
        </authorList>
    </citation>
    <scope>NUCLEOTIDE SEQUENCE [LARGE SCALE GENOMIC DNA]</scope>
    <source>
        <strain evidence="2 3">Z446</strain>
    </source>
</reference>
<gene>
    <name evidence="2" type="ORF">FJ693_19710</name>
</gene>
<evidence type="ECO:0000313" key="2">
    <source>
        <dbReference type="EMBL" id="TRW42925.1"/>
    </source>
</evidence>
<keyword evidence="1" id="KW-0560">Oxidoreductase</keyword>
<organism evidence="2 3">
    <name type="scientific">Georgenia yuyongxinii</name>
    <dbReference type="NCBI Taxonomy" id="2589797"/>
    <lineage>
        <taxon>Bacteria</taxon>
        <taxon>Bacillati</taxon>
        <taxon>Actinomycetota</taxon>
        <taxon>Actinomycetes</taxon>
        <taxon>Micrococcales</taxon>
        <taxon>Bogoriellaceae</taxon>
        <taxon>Georgenia</taxon>
    </lineage>
</organism>
<dbReference type="EMBL" id="VJXR01000121">
    <property type="protein sequence ID" value="TRW42925.1"/>
    <property type="molecule type" value="Genomic_DNA"/>
</dbReference>
<accession>A0A552WJI8</accession>
<dbReference type="PANTHER" id="PTHR43539">
    <property type="entry name" value="FLAVIN-BINDING MONOOXYGENASE-LIKE PROTEIN (AFU_ORTHOLOGUE AFUA_4G09220)"/>
    <property type="match status" value="1"/>
</dbReference>
<dbReference type="GO" id="GO:0050660">
    <property type="term" value="F:flavin adenine dinucleotide binding"/>
    <property type="evidence" value="ECO:0007669"/>
    <property type="project" value="TreeGrafter"/>
</dbReference>
<dbReference type="SUPFAM" id="SSF51905">
    <property type="entry name" value="FAD/NAD(P)-binding domain"/>
    <property type="match status" value="2"/>
</dbReference>
<evidence type="ECO:0000256" key="1">
    <source>
        <dbReference type="ARBA" id="ARBA00023002"/>
    </source>
</evidence>
<dbReference type="PRINTS" id="PR00469">
    <property type="entry name" value="PNDRDTASEII"/>
</dbReference>
<evidence type="ECO:0000313" key="3">
    <source>
        <dbReference type="Proteomes" id="UP000318693"/>
    </source>
</evidence>
<dbReference type="InterPro" id="IPR036188">
    <property type="entry name" value="FAD/NAD-bd_sf"/>
</dbReference>
<dbReference type="Proteomes" id="UP000318693">
    <property type="component" value="Unassembled WGS sequence"/>
</dbReference>